<dbReference type="SMART" id="SM00327">
    <property type="entry name" value="VWA"/>
    <property type="match status" value="1"/>
</dbReference>
<feature type="transmembrane region" description="Helical" evidence="1">
    <location>
        <begin position="46"/>
        <end position="65"/>
    </location>
</feature>
<evidence type="ECO:0000313" key="3">
    <source>
        <dbReference type="EMBL" id="RUQ86572.1"/>
    </source>
</evidence>
<evidence type="ECO:0000313" key="4">
    <source>
        <dbReference type="Proteomes" id="UP000268291"/>
    </source>
</evidence>
<proteinExistence type="predicted"/>
<dbReference type="SUPFAM" id="SSF53300">
    <property type="entry name" value="vWA-like"/>
    <property type="match status" value="1"/>
</dbReference>
<name>A0ABY0C949_9MICO</name>
<keyword evidence="4" id="KW-1185">Reference proteome</keyword>
<evidence type="ECO:0000259" key="2">
    <source>
        <dbReference type="PROSITE" id="PS50234"/>
    </source>
</evidence>
<dbReference type="PROSITE" id="PS50234">
    <property type="entry name" value="VWFA"/>
    <property type="match status" value="1"/>
</dbReference>
<dbReference type="InterPro" id="IPR036465">
    <property type="entry name" value="vWFA_dom_sf"/>
</dbReference>
<dbReference type="EMBL" id="RZGY01000001">
    <property type="protein sequence ID" value="RUQ86572.1"/>
    <property type="molecule type" value="Genomic_DNA"/>
</dbReference>
<accession>A0ABY0C949</accession>
<dbReference type="Proteomes" id="UP000268291">
    <property type="component" value="Unassembled WGS sequence"/>
</dbReference>
<keyword evidence="1" id="KW-1133">Transmembrane helix</keyword>
<gene>
    <name evidence="3" type="ORF">ELQ93_06215</name>
</gene>
<feature type="domain" description="VWFA" evidence="2">
    <location>
        <begin position="79"/>
        <end position="288"/>
    </location>
</feature>
<evidence type="ECO:0000256" key="1">
    <source>
        <dbReference type="SAM" id="Phobius"/>
    </source>
</evidence>
<reference evidence="3 4" key="1">
    <citation type="submission" date="2018-12" db="EMBL/GenBank/DDBJ databases">
        <authorList>
            <person name="hu s."/>
            <person name="Xu Y."/>
            <person name="Xu B."/>
            <person name="Li F."/>
        </authorList>
    </citation>
    <scope>NUCLEOTIDE SEQUENCE [LARGE SCALE GENOMIC DNA]</scope>
    <source>
        <strain evidence="3 4">KSW2-17</strain>
    </source>
</reference>
<keyword evidence="1" id="KW-0472">Membrane</keyword>
<dbReference type="Gene3D" id="3.40.50.410">
    <property type="entry name" value="von Willebrand factor, type A domain"/>
    <property type="match status" value="1"/>
</dbReference>
<dbReference type="InterPro" id="IPR002035">
    <property type="entry name" value="VWF_A"/>
</dbReference>
<keyword evidence="1" id="KW-0812">Transmembrane</keyword>
<feature type="transmembrane region" description="Helical" evidence="1">
    <location>
        <begin position="12"/>
        <end position="34"/>
    </location>
</feature>
<sequence length="347" mass="36601">MEAAPMILDPVLPVWALVIVGGALAVFAIVQLVAPGRGRGRGRWMWLSRLVMVLLLVLVALRPTLPASTLPPAASGDVDVYFVVDTTSSMAAEDWGDGEPRLTGVREDILTIAETLIGARVSLVTFDAVTVHRVPLTTDVSALAQATRALEQEITTYSAGSSIDEPVDYLTDILTTDASENPERSRILYYLGDGEQTSGQAPGSFAELAAAVDGGAVLGYGTDAGGPMKQYTGYDDGTEPGYIQDYSTGADAISRINERALGTIADELGVPYIHRDADSSVAEATEGIRVGNVETPDEVPASPGEFYWIAAIPLAALALLELAWMLSTVLRSGAGGRIRTGRRVSHG</sequence>
<dbReference type="CDD" id="cd00198">
    <property type="entry name" value="vWFA"/>
    <property type="match status" value="1"/>
</dbReference>
<protein>
    <submittedName>
        <fullName evidence="3">VWA domain-containing protein</fullName>
    </submittedName>
</protein>
<dbReference type="Pfam" id="PF13519">
    <property type="entry name" value="VWA_2"/>
    <property type="match status" value="1"/>
</dbReference>
<organism evidence="3 4">
    <name type="scientific">Labedella gwakjiensis</name>
    <dbReference type="NCBI Taxonomy" id="390269"/>
    <lineage>
        <taxon>Bacteria</taxon>
        <taxon>Bacillati</taxon>
        <taxon>Actinomycetota</taxon>
        <taxon>Actinomycetes</taxon>
        <taxon>Micrococcales</taxon>
        <taxon>Microbacteriaceae</taxon>
        <taxon>Labedella</taxon>
    </lineage>
</organism>
<feature type="transmembrane region" description="Helical" evidence="1">
    <location>
        <begin position="306"/>
        <end position="330"/>
    </location>
</feature>
<comment type="caution">
    <text evidence="3">The sequence shown here is derived from an EMBL/GenBank/DDBJ whole genome shotgun (WGS) entry which is preliminary data.</text>
</comment>